<protein>
    <recommendedName>
        <fullName evidence="2">arginine deiminase</fullName>
        <ecNumber evidence="2">3.5.3.6</ecNumber>
    </recommendedName>
</protein>
<dbReference type="Pfam" id="PF19420">
    <property type="entry name" value="DDAH_eukar"/>
    <property type="match status" value="1"/>
</dbReference>
<dbReference type="PANTHER" id="PTHR47271">
    <property type="entry name" value="ARGININE DEIMINASE"/>
    <property type="match status" value="1"/>
</dbReference>
<evidence type="ECO:0000256" key="3">
    <source>
        <dbReference type="ARBA" id="ARBA00049429"/>
    </source>
</evidence>
<evidence type="ECO:0000313" key="4">
    <source>
        <dbReference type="EMBL" id="GAA4269228.1"/>
    </source>
</evidence>
<gene>
    <name evidence="4" type="ORF">GCM10022257_13290</name>
</gene>
<organism evidence="4 5">
    <name type="scientific">Hyunsoonleella aestuarii</name>
    <dbReference type="NCBI Taxonomy" id="912802"/>
    <lineage>
        <taxon>Bacteria</taxon>
        <taxon>Pseudomonadati</taxon>
        <taxon>Bacteroidota</taxon>
        <taxon>Flavobacteriia</taxon>
        <taxon>Flavobacteriales</taxon>
        <taxon>Flavobacteriaceae</taxon>
    </lineage>
</organism>
<dbReference type="RefSeq" id="WP_139000869.1">
    <property type="nucleotide sequence ID" value="NZ_BAABAV010000001.1"/>
</dbReference>
<reference evidence="5" key="1">
    <citation type="journal article" date="2019" name="Int. J. Syst. Evol. Microbiol.">
        <title>The Global Catalogue of Microorganisms (GCM) 10K type strain sequencing project: providing services to taxonomists for standard genome sequencing and annotation.</title>
        <authorList>
            <consortium name="The Broad Institute Genomics Platform"/>
            <consortium name="The Broad Institute Genome Sequencing Center for Infectious Disease"/>
            <person name="Wu L."/>
            <person name="Ma J."/>
        </authorList>
    </citation>
    <scope>NUCLEOTIDE SEQUENCE [LARGE SCALE GENOMIC DNA]</scope>
    <source>
        <strain evidence="5">JCM 17452</strain>
    </source>
</reference>
<accession>A0ABP8EAG4</accession>
<name>A0ABP8EAG4_9FLAO</name>
<comment type="caution">
    <text evidence="4">The sequence shown here is derived from an EMBL/GenBank/DDBJ whole genome shotgun (WGS) entry which is preliminary data.</text>
</comment>
<evidence type="ECO:0000313" key="5">
    <source>
        <dbReference type="Proteomes" id="UP001500027"/>
    </source>
</evidence>
<evidence type="ECO:0000256" key="1">
    <source>
        <dbReference type="ARBA" id="ARBA00005213"/>
    </source>
</evidence>
<keyword evidence="5" id="KW-1185">Reference proteome</keyword>
<evidence type="ECO:0000256" key="2">
    <source>
        <dbReference type="ARBA" id="ARBA00012171"/>
    </source>
</evidence>
<proteinExistence type="predicted"/>
<dbReference type="Proteomes" id="UP001500027">
    <property type="component" value="Unassembled WGS sequence"/>
</dbReference>
<comment type="pathway">
    <text evidence="1">Amino-acid degradation; L-arginine degradation via ADI pathway; carbamoyl phosphate from L-arginine: step 1/2.</text>
</comment>
<dbReference type="Gene3D" id="3.75.10.10">
    <property type="entry name" value="L-arginine/glycine Amidinotransferase, Chain A"/>
    <property type="match status" value="1"/>
</dbReference>
<dbReference type="EC" id="3.5.3.6" evidence="2"/>
<dbReference type="SUPFAM" id="SSF55909">
    <property type="entry name" value="Pentein"/>
    <property type="match status" value="1"/>
</dbReference>
<comment type="catalytic activity">
    <reaction evidence="3">
        <text>L-arginine + H2O = L-citrulline + NH4(+)</text>
        <dbReference type="Rhea" id="RHEA:19597"/>
        <dbReference type="ChEBI" id="CHEBI:15377"/>
        <dbReference type="ChEBI" id="CHEBI:28938"/>
        <dbReference type="ChEBI" id="CHEBI:32682"/>
        <dbReference type="ChEBI" id="CHEBI:57743"/>
        <dbReference type="EC" id="3.5.3.6"/>
    </reaction>
</comment>
<dbReference type="PANTHER" id="PTHR47271:SF2">
    <property type="entry name" value="ARGININE DEIMINASE"/>
    <property type="match status" value="1"/>
</dbReference>
<dbReference type="EMBL" id="BAABAV010000001">
    <property type="protein sequence ID" value="GAA4269228.1"/>
    <property type="molecule type" value="Genomic_DNA"/>
</dbReference>
<sequence length="292" mass="32821">MGTTYHSEYKKLESVFIKPAINAFISDVNLGNQWQKLNYLSCPDFKKGLAEYYLFQKYLLANNVKVEQFPINENVQIDSIYCRDASIATNFGMIICYMGKDERINEPQSHLEIYKEHSIPILGIIEAPGTLEGGDIAWLDEKTLAVGHTYRTNHEGIAQLKALIEPKGVRVIVAELPHYKGKNDVFHLMSILSPVDKDLAVVYSPLMPIKFRNELIKRGYELIEVPDEEFESMGCNVLAIAPRKCIMVNGNPKTQKSLELAGCEVTAYKGEEISIKGGGGPTCLTRPLKRSY</sequence>